<dbReference type="Pfam" id="PF05016">
    <property type="entry name" value="ParE_toxin"/>
    <property type="match status" value="1"/>
</dbReference>
<proteinExistence type="predicted"/>
<accession>A0A1A8XYZ8</accession>
<reference evidence="2 3" key="1">
    <citation type="submission" date="2016-06" db="EMBL/GenBank/DDBJ databases">
        <authorList>
            <person name="Kjaerup R.B."/>
            <person name="Dalgaard T.S."/>
            <person name="Juul-Madsen H.R."/>
        </authorList>
    </citation>
    <scope>NUCLEOTIDE SEQUENCE [LARGE SCALE GENOMIC DNA]</scope>
    <source>
        <strain evidence="2">3</strain>
    </source>
</reference>
<dbReference type="EMBL" id="FLQX01000173">
    <property type="protein sequence ID" value="SBT10175.1"/>
    <property type="molecule type" value="Genomic_DNA"/>
</dbReference>
<evidence type="ECO:0000313" key="2">
    <source>
        <dbReference type="EMBL" id="SBT10175.1"/>
    </source>
</evidence>
<organism evidence="2 3">
    <name type="scientific">Candidatus Accumulibacter aalborgensis</name>
    <dbReference type="NCBI Taxonomy" id="1860102"/>
    <lineage>
        <taxon>Bacteria</taxon>
        <taxon>Pseudomonadati</taxon>
        <taxon>Pseudomonadota</taxon>
        <taxon>Betaproteobacteria</taxon>
        <taxon>Candidatus Accumulibacter</taxon>
    </lineage>
</organism>
<dbReference type="InterPro" id="IPR007712">
    <property type="entry name" value="RelE/ParE_toxin"/>
</dbReference>
<evidence type="ECO:0000313" key="3">
    <source>
        <dbReference type="Proteomes" id="UP000199169"/>
    </source>
</evidence>
<keyword evidence="3" id="KW-1185">Reference proteome</keyword>
<dbReference type="STRING" id="1860102.ACCAA_910002"/>
<dbReference type="Proteomes" id="UP000199169">
    <property type="component" value="Unassembled WGS sequence"/>
</dbReference>
<evidence type="ECO:0000256" key="1">
    <source>
        <dbReference type="ARBA" id="ARBA00022649"/>
    </source>
</evidence>
<name>A0A1A8XYZ8_9PROT</name>
<dbReference type="Gene3D" id="3.30.2310.20">
    <property type="entry name" value="RelE-like"/>
    <property type="match status" value="1"/>
</dbReference>
<dbReference type="InterPro" id="IPR035093">
    <property type="entry name" value="RelE/ParE_toxin_dom_sf"/>
</dbReference>
<gene>
    <name evidence="2" type="ORF">ACCAA_910002</name>
</gene>
<keyword evidence="1" id="KW-1277">Toxin-antitoxin system</keyword>
<protein>
    <submittedName>
        <fullName evidence="2">Plasmid stabilization system</fullName>
    </submittedName>
</protein>
<dbReference type="AlphaFoldDB" id="A0A1A8XYZ8"/>
<sequence>MKPCLLLASAQNDAKEATRYYRRTGGNRLARRFVAKIRASLESIARQPAIGSLRYADPVGIPNVRFVALNKFPYLVFYLDRGQHIAVIRLLHGLRDLPTLLGDAAER</sequence>